<name>A0A2U3LDN1_9BACT</name>
<dbReference type="EMBL" id="OMOD01000197">
    <property type="protein sequence ID" value="SPF50031.1"/>
    <property type="molecule type" value="Genomic_DNA"/>
</dbReference>
<dbReference type="InterPro" id="IPR001206">
    <property type="entry name" value="Diacylglycerol_kinase_cat_dom"/>
</dbReference>
<dbReference type="PANTHER" id="PTHR12358">
    <property type="entry name" value="SPHINGOSINE KINASE"/>
    <property type="match status" value="1"/>
</dbReference>
<evidence type="ECO:0000313" key="8">
    <source>
        <dbReference type="Proteomes" id="UP000238701"/>
    </source>
</evidence>
<dbReference type="PROSITE" id="PS50146">
    <property type="entry name" value="DAGK"/>
    <property type="match status" value="1"/>
</dbReference>
<keyword evidence="3 7" id="KW-0418">Kinase</keyword>
<dbReference type="Pfam" id="PF19279">
    <property type="entry name" value="YegS_C"/>
    <property type="match status" value="1"/>
</dbReference>
<feature type="region of interest" description="Disordered" evidence="5">
    <location>
        <begin position="189"/>
        <end position="220"/>
    </location>
</feature>
<dbReference type="InterPro" id="IPR050187">
    <property type="entry name" value="Lipid_Phosphate_FormReg"/>
</dbReference>
<evidence type="ECO:0000313" key="7">
    <source>
        <dbReference type="EMBL" id="SPF50031.1"/>
    </source>
</evidence>
<keyword evidence="2" id="KW-0547">Nucleotide-binding</keyword>
<dbReference type="Gene3D" id="2.60.200.40">
    <property type="match status" value="2"/>
</dbReference>
<dbReference type="GO" id="GO:0005524">
    <property type="term" value="F:ATP binding"/>
    <property type="evidence" value="ECO:0007669"/>
    <property type="project" value="UniProtKB-KW"/>
</dbReference>
<dbReference type="SUPFAM" id="SSF111331">
    <property type="entry name" value="NAD kinase/diacylglycerol kinase-like"/>
    <property type="match status" value="1"/>
</dbReference>
<evidence type="ECO:0000256" key="3">
    <source>
        <dbReference type="ARBA" id="ARBA00022777"/>
    </source>
</evidence>
<sequence>MRAAAILGLGCSAKDLKPFQADKVLAANSIEWRIGMPASHDQADVILVFGGDGTIHRHLGQLVRIGLPVLMVPAGSGNDFARALGLRRVRDALAAWQKFCRGTGNVREIDLGVISAAGDAGGAPAPHKHYFCCVAGVGLDGEVARRANRLPRWLRGHGGYVLSLAPTIFTFAPVPMKIFTSREAVTRPESAAELRSAGQPGAPPPQHTKTGRAGDPGAVPTDVSWISRSDQPTLLAAFANAPVYGGGMKIAPQAKMDDGLLDVCIVGGVYPFKLFCMFPTVYAGRHLTIKEVEYFHTGRVRVETEHPLDVYADGEYVCHTPVEIAVQGAALKVVTP</sequence>
<dbReference type="OrthoDB" id="142078at2"/>
<dbReference type="InterPro" id="IPR017438">
    <property type="entry name" value="ATP-NAD_kinase_N"/>
</dbReference>
<accession>A0A2U3LDN1</accession>
<dbReference type="PANTHER" id="PTHR12358:SF54">
    <property type="entry name" value="SPHINGOSINE KINASE RELATED PROTEIN"/>
    <property type="match status" value="1"/>
</dbReference>
<dbReference type="InterPro" id="IPR016064">
    <property type="entry name" value="NAD/diacylglycerol_kinase_sf"/>
</dbReference>
<protein>
    <submittedName>
        <fullName evidence="7">Putative Diacylglycerol kinase</fullName>
        <ecNumber evidence="7">2.7.1.107</ecNumber>
    </submittedName>
</protein>
<evidence type="ECO:0000259" key="6">
    <source>
        <dbReference type="PROSITE" id="PS50146"/>
    </source>
</evidence>
<dbReference type="Proteomes" id="UP000238701">
    <property type="component" value="Unassembled WGS sequence"/>
</dbReference>
<dbReference type="GO" id="GO:0004143">
    <property type="term" value="F:ATP-dependent diacylglycerol kinase activity"/>
    <property type="evidence" value="ECO:0007669"/>
    <property type="project" value="UniProtKB-EC"/>
</dbReference>
<dbReference type="Gene3D" id="3.40.50.10330">
    <property type="entry name" value="Probable inorganic polyphosphate/atp-NAD kinase, domain 1"/>
    <property type="match status" value="1"/>
</dbReference>
<dbReference type="AlphaFoldDB" id="A0A2U3LDN1"/>
<organism evidence="7 8">
    <name type="scientific">Candidatus Sulfotelmatobacter kueseliae</name>
    <dbReference type="NCBI Taxonomy" id="2042962"/>
    <lineage>
        <taxon>Bacteria</taxon>
        <taxon>Pseudomonadati</taxon>
        <taxon>Acidobacteriota</taxon>
        <taxon>Terriglobia</taxon>
        <taxon>Terriglobales</taxon>
        <taxon>Candidatus Korobacteraceae</taxon>
        <taxon>Candidatus Sulfotelmatobacter</taxon>
    </lineage>
</organism>
<keyword evidence="4" id="KW-0067">ATP-binding</keyword>
<proteinExistence type="predicted"/>
<gene>
    <name evidence="7" type="ORF">SBA1_980034</name>
</gene>
<evidence type="ECO:0000256" key="4">
    <source>
        <dbReference type="ARBA" id="ARBA00022840"/>
    </source>
</evidence>
<reference evidence="8" key="1">
    <citation type="submission" date="2018-02" db="EMBL/GenBank/DDBJ databases">
        <authorList>
            <person name="Hausmann B."/>
        </authorList>
    </citation>
    <scope>NUCLEOTIDE SEQUENCE [LARGE SCALE GENOMIC DNA]</scope>
    <source>
        <strain evidence="8">Peat soil MAG SbA1</strain>
    </source>
</reference>
<dbReference type="InterPro" id="IPR045540">
    <property type="entry name" value="YegS/DAGK_C"/>
</dbReference>
<evidence type="ECO:0000256" key="2">
    <source>
        <dbReference type="ARBA" id="ARBA00022741"/>
    </source>
</evidence>
<dbReference type="Pfam" id="PF00781">
    <property type="entry name" value="DAGK_cat"/>
    <property type="match status" value="1"/>
</dbReference>
<dbReference type="EC" id="2.7.1.107" evidence="7"/>
<evidence type="ECO:0000256" key="1">
    <source>
        <dbReference type="ARBA" id="ARBA00022679"/>
    </source>
</evidence>
<keyword evidence="1 7" id="KW-0808">Transferase</keyword>
<evidence type="ECO:0000256" key="5">
    <source>
        <dbReference type="SAM" id="MobiDB-lite"/>
    </source>
</evidence>
<feature type="domain" description="DAGKc" evidence="6">
    <location>
        <begin position="38"/>
        <end position="118"/>
    </location>
</feature>